<dbReference type="GO" id="GO:0000287">
    <property type="term" value="F:magnesium ion binding"/>
    <property type="evidence" value="ECO:0007669"/>
    <property type="project" value="InterPro"/>
</dbReference>
<evidence type="ECO:0000259" key="3">
    <source>
        <dbReference type="Pfam" id="PF01648"/>
    </source>
</evidence>
<evidence type="ECO:0000313" key="5">
    <source>
        <dbReference type="Proteomes" id="UP000319499"/>
    </source>
</evidence>
<dbReference type="Gene3D" id="3.90.470.20">
    <property type="entry name" value="4'-phosphopantetheinyl transferase domain"/>
    <property type="match status" value="2"/>
</dbReference>
<keyword evidence="5" id="KW-1185">Reference proteome</keyword>
<proteinExistence type="inferred from homology"/>
<comment type="similarity">
    <text evidence="1">Belongs to the P-Pant transferase superfamily. Gsp/Sfp/HetI/AcpT family.</text>
</comment>
<dbReference type="GO" id="GO:0008897">
    <property type="term" value="F:holo-[acyl-carrier-protein] synthase activity"/>
    <property type="evidence" value="ECO:0007669"/>
    <property type="project" value="InterPro"/>
</dbReference>
<name>A0A563DI05_9FLAO</name>
<protein>
    <submittedName>
        <fullName evidence="4">4'-phosphopantetheinyl transferase superfamily protein</fullName>
    </submittedName>
</protein>
<accession>A0A563DI05</accession>
<organism evidence="4 5">
    <name type="scientific">Apibacter muscae</name>
    <dbReference type="NCBI Taxonomy" id="2509004"/>
    <lineage>
        <taxon>Bacteria</taxon>
        <taxon>Pseudomonadati</taxon>
        <taxon>Bacteroidota</taxon>
        <taxon>Flavobacteriia</taxon>
        <taxon>Flavobacteriales</taxon>
        <taxon>Weeksellaceae</taxon>
        <taxon>Apibacter</taxon>
    </lineage>
</organism>
<gene>
    <name evidence="4" type="ORF">ETU09_01660</name>
</gene>
<dbReference type="PANTHER" id="PTHR12215:SF10">
    <property type="entry name" value="L-AMINOADIPATE-SEMIALDEHYDE DEHYDROGENASE-PHOSPHOPANTETHEINYL TRANSFERASE"/>
    <property type="match status" value="1"/>
</dbReference>
<dbReference type="EMBL" id="SELH01000013">
    <property type="protein sequence ID" value="TWP29709.1"/>
    <property type="molecule type" value="Genomic_DNA"/>
</dbReference>
<evidence type="ECO:0000313" key="4">
    <source>
        <dbReference type="EMBL" id="TWP29709.1"/>
    </source>
</evidence>
<keyword evidence="2 4" id="KW-0808">Transferase</keyword>
<dbReference type="GO" id="GO:0005829">
    <property type="term" value="C:cytosol"/>
    <property type="evidence" value="ECO:0007669"/>
    <property type="project" value="TreeGrafter"/>
</dbReference>
<dbReference type="GO" id="GO:0019878">
    <property type="term" value="P:lysine biosynthetic process via aminoadipic acid"/>
    <property type="evidence" value="ECO:0007669"/>
    <property type="project" value="TreeGrafter"/>
</dbReference>
<dbReference type="InterPro" id="IPR037143">
    <property type="entry name" value="4-PPantetheinyl_Trfase_dom_sf"/>
</dbReference>
<dbReference type="Proteomes" id="UP000319499">
    <property type="component" value="Unassembled WGS sequence"/>
</dbReference>
<dbReference type="OrthoDB" id="9808281at2"/>
<dbReference type="InterPro" id="IPR050559">
    <property type="entry name" value="P-Pant_transferase_sf"/>
</dbReference>
<dbReference type="AlphaFoldDB" id="A0A563DI05"/>
<dbReference type="RefSeq" id="WP_146291463.1">
    <property type="nucleotide sequence ID" value="NZ_SELH01000013.1"/>
</dbReference>
<reference evidence="4 5" key="1">
    <citation type="submission" date="2019-02" db="EMBL/GenBank/DDBJ databases">
        <title>Apibacter muscae sp. nov.: a novel member of the house fly microbiota.</title>
        <authorList>
            <person name="Park R."/>
        </authorList>
    </citation>
    <scope>NUCLEOTIDE SEQUENCE [LARGE SCALE GENOMIC DNA]</scope>
    <source>
        <strain evidence="4 5">AL1</strain>
    </source>
</reference>
<dbReference type="Pfam" id="PF01648">
    <property type="entry name" value="ACPS"/>
    <property type="match status" value="1"/>
</dbReference>
<dbReference type="InterPro" id="IPR008278">
    <property type="entry name" value="4-PPantetheinyl_Trfase_dom"/>
</dbReference>
<evidence type="ECO:0000256" key="2">
    <source>
        <dbReference type="ARBA" id="ARBA00022679"/>
    </source>
</evidence>
<sequence>MKIFYSFIPDQSLENTLLSYLKILPTGIQSKIYGFKNTEDALRSLLGYALLINGAKYFGYSSSFVVQNMIYNPYKKPYLKNNPIFFNISHSKELAVCIINSTNEVGIDVEAIVPIEIEDYQECFTSSEWHQIFQNNNSLKNFYELWTEKEAVLKAESSGLNISLNSFEIINQNCFMDGNNYSIHMVDIHEDYVCKFAIKNPSKPMNYQALHIPFK</sequence>
<dbReference type="SUPFAM" id="SSF56214">
    <property type="entry name" value="4'-phosphopantetheinyl transferase"/>
    <property type="match status" value="2"/>
</dbReference>
<comment type="caution">
    <text evidence="4">The sequence shown here is derived from an EMBL/GenBank/DDBJ whole genome shotgun (WGS) entry which is preliminary data.</text>
</comment>
<dbReference type="PANTHER" id="PTHR12215">
    <property type="entry name" value="PHOSPHOPANTETHEINE TRANSFERASE"/>
    <property type="match status" value="1"/>
</dbReference>
<feature type="domain" description="4'-phosphopantetheinyl transferase" evidence="3">
    <location>
        <begin position="105"/>
        <end position="173"/>
    </location>
</feature>
<evidence type="ECO:0000256" key="1">
    <source>
        <dbReference type="ARBA" id="ARBA00010990"/>
    </source>
</evidence>